<dbReference type="Pfam" id="PF02390">
    <property type="entry name" value="Methyltransf_4"/>
    <property type="match status" value="1"/>
</dbReference>
<dbReference type="Gene3D" id="3.40.50.150">
    <property type="entry name" value="Vaccinia Virus protein VP39"/>
    <property type="match status" value="1"/>
</dbReference>
<comment type="function">
    <text evidence="2 7">Catalyzes the formation of N(7)-methylguanine at position 46 (m7G46) in tRNA.</text>
</comment>
<dbReference type="InterPro" id="IPR055361">
    <property type="entry name" value="tRNA_methyltr_TrmB_bact"/>
</dbReference>
<keyword evidence="10" id="KW-1185">Reference proteome</keyword>
<feature type="binding site" evidence="7">
    <location>
        <begin position="236"/>
        <end position="239"/>
    </location>
    <ligand>
        <name>substrate</name>
    </ligand>
</feature>
<sequence length="259" mass="28879">MTDKTHSQDLNDMAELPDDNQAVEPGSEGVPADVAHPRAIRSFVIRAGRLTKGQDLALERCWPKWGLSLNQGAVVPADVFGREAPLVVEIGYGMGQSLVQMAAAAPEKNFIGIEVHLPGVGSLLNLADQAGCTNLRTYREDAIEVLKLLPANSVDTLQLFFPDPWQKKKHHKRRIVQPEFAASVRRVLKVGGIFHMATDWENYMEHMLEVMDVQPGYENIAGNGNCVPRPDHRPLTKFENRGHTRGHGVWDMMYRKLAD</sequence>
<evidence type="ECO:0000256" key="7">
    <source>
        <dbReference type="HAMAP-Rule" id="MF_01057"/>
    </source>
</evidence>
<dbReference type="PANTHER" id="PTHR23417">
    <property type="entry name" value="3-DEOXY-D-MANNO-OCTULOSONIC-ACID TRANSFERASE/TRNA GUANINE-N 7 - -METHYLTRANSFERASE"/>
    <property type="match status" value="1"/>
</dbReference>
<dbReference type="Proteomes" id="UP001150830">
    <property type="component" value="Unassembled WGS sequence"/>
</dbReference>
<keyword evidence="5 7" id="KW-0949">S-adenosyl-L-methionine</keyword>
<evidence type="ECO:0000256" key="5">
    <source>
        <dbReference type="ARBA" id="ARBA00022691"/>
    </source>
</evidence>
<dbReference type="SUPFAM" id="SSF53335">
    <property type="entry name" value="S-adenosyl-L-methionine-dependent methyltransferases"/>
    <property type="match status" value="1"/>
</dbReference>
<evidence type="ECO:0000256" key="4">
    <source>
        <dbReference type="ARBA" id="ARBA00022679"/>
    </source>
</evidence>
<dbReference type="PROSITE" id="PS51625">
    <property type="entry name" value="SAM_MT_TRMB"/>
    <property type="match status" value="1"/>
</dbReference>
<feature type="binding site" evidence="7">
    <location>
        <position position="199"/>
    </location>
    <ligand>
        <name>substrate</name>
    </ligand>
</feature>
<dbReference type="HAMAP" id="MF_01057">
    <property type="entry name" value="tRNA_methyltr_TrmB"/>
    <property type="match status" value="1"/>
</dbReference>
<dbReference type="GO" id="GO:0008176">
    <property type="term" value="F:tRNA (guanine(46)-N7)-methyltransferase activity"/>
    <property type="evidence" value="ECO:0007669"/>
    <property type="project" value="UniProtKB-UniRule"/>
</dbReference>
<dbReference type="AlphaFoldDB" id="A0A9X3IRU0"/>
<evidence type="ECO:0000256" key="3">
    <source>
        <dbReference type="ARBA" id="ARBA00022603"/>
    </source>
</evidence>
<name>A0A9X3IRU0_9GAMM</name>
<evidence type="ECO:0000313" key="9">
    <source>
        <dbReference type="EMBL" id="MCY0965211.1"/>
    </source>
</evidence>
<protein>
    <recommendedName>
        <fullName evidence="7">tRNA (guanine-N(7)-)-methyltransferase</fullName>
        <ecNumber evidence="7">2.1.1.33</ecNumber>
    </recommendedName>
    <alternativeName>
        <fullName evidence="7">tRNA (guanine(46)-N(7))-methyltransferase</fullName>
    </alternativeName>
    <alternativeName>
        <fullName evidence="7">tRNA(m7G46)-methyltransferase</fullName>
    </alternativeName>
</protein>
<comment type="catalytic activity">
    <reaction evidence="1 7">
        <text>guanosine(46) in tRNA + S-adenosyl-L-methionine = N(7)-methylguanosine(46) in tRNA + S-adenosyl-L-homocysteine</text>
        <dbReference type="Rhea" id="RHEA:42708"/>
        <dbReference type="Rhea" id="RHEA-COMP:10188"/>
        <dbReference type="Rhea" id="RHEA-COMP:10189"/>
        <dbReference type="ChEBI" id="CHEBI:57856"/>
        <dbReference type="ChEBI" id="CHEBI:59789"/>
        <dbReference type="ChEBI" id="CHEBI:74269"/>
        <dbReference type="ChEBI" id="CHEBI:74480"/>
        <dbReference type="EC" id="2.1.1.33"/>
    </reaction>
</comment>
<keyword evidence="3 7" id="KW-0489">Methyltransferase</keyword>
<evidence type="ECO:0000256" key="1">
    <source>
        <dbReference type="ARBA" id="ARBA00000142"/>
    </source>
</evidence>
<keyword evidence="4 7" id="KW-0808">Transferase</keyword>
<evidence type="ECO:0000256" key="2">
    <source>
        <dbReference type="ARBA" id="ARBA00003015"/>
    </source>
</evidence>
<comment type="caution">
    <text evidence="9">The sequence shown here is derived from an EMBL/GenBank/DDBJ whole genome shotgun (WGS) entry which is preliminary data.</text>
</comment>
<feature type="binding site" evidence="7">
    <location>
        <position position="89"/>
    </location>
    <ligand>
        <name>S-adenosyl-L-methionine</name>
        <dbReference type="ChEBI" id="CHEBI:59789"/>
    </ligand>
</feature>
<comment type="similarity">
    <text evidence="7">Belongs to the class I-like SAM-binding methyltransferase superfamily. TrmB family.</text>
</comment>
<feature type="region of interest" description="Disordered" evidence="8">
    <location>
        <begin position="1"/>
        <end position="32"/>
    </location>
</feature>
<accession>A0A9X3IRU0</accession>
<comment type="pathway">
    <text evidence="7">tRNA modification; N(7)-methylguanine-tRNA biosynthesis.</text>
</comment>
<dbReference type="GO" id="GO:0043527">
    <property type="term" value="C:tRNA methyltransferase complex"/>
    <property type="evidence" value="ECO:0007669"/>
    <property type="project" value="TreeGrafter"/>
</dbReference>
<keyword evidence="6 7" id="KW-0819">tRNA processing</keyword>
<evidence type="ECO:0000256" key="8">
    <source>
        <dbReference type="SAM" id="MobiDB-lite"/>
    </source>
</evidence>
<organism evidence="9 10">
    <name type="scientific">Parathalassolituus penaei</name>
    <dbReference type="NCBI Taxonomy" id="2997323"/>
    <lineage>
        <taxon>Bacteria</taxon>
        <taxon>Pseudomonadati</taxon>
        <taxon>Pseudomonadota</taxon>
        <taxon>Gammaproteobacteria</taxon>
        <taxon>Oceanospirillales</taxon>
        <taxon>Oceanospirillaceae</taxon>
        <taxon>Parathalassolituus</taxon>
    </lineage>
</organism>
<dbReference type="EC" id="2.1.1.33" evidence="7"/>
<feature type="binding site" evidence="7">
    <location>
        <position position="163"/>
    </location>
    <ligand>
        <name>S-adenosyl-L-methionine</name>
        <dbReference type="ChEBI" id="CHEBI:59789"/>
    </ligand>
</feature>
<feature type="binding site" evidence="7">
    <location>
        <position position="141"/>
    </location>
    <ligand>
        <name>S-adenosyl-L-methionine</name>
        <dbReference type="ChEBI" id="CHEBI:59789"/>
    </ligand>
</feature>
<gene>
    <name evidence="7 9" type="primary">trmB</name>
    <name evidence="9" type="ORF">OUO13_08445</name>
</gene>
<feature type="binding site" evidence="7">
    <location>
        <position position="167"/>
    </location>
    <ligand>
        <name>substrate</name>
    </ligand>
</feature>
<dbReference type="InterPro" id="IPR003358">
    <property type="entry name" value="tRNA_(Gua-N-7)_MeTrfase_Trmb"/>
</dbReference>
<dbReference type="NCBIfam" id="TIGR00091">
    <property type="entry name" value="tRNA (guanosine(46)-N7)-methyltransferase TrmB"/>
    <property type="match status" value="1"/>
</dbReference>
<reference evidence="9" key="1">
    <citation type="submission" date="2022-11" db="EMBL/GenBank/DDBJ databases">
        <title>Parathalassolutuus dongxingensis gen. nov., sp. nov., a novel member of family Oceanospirillaceae isolated from a coastal shrimp pond in Guangxi, China.</title>
        <authorList>
            <person name="Chen H."/>
        </authorList>
    </citation>
    <scope>NUCLEOTIDE SEQUENCE</scope>
    <source>
        <strain evidence="9">G-43</strain>
    </source>
</reference>
<dbReference type="PANTHER" id="PTHR23417:SF14">
    <property type="entry name" value="PENTACOTRIPEPTIDE-REPEAT REGION OF PRORP DOMAIN-CONTAINING PROTEIN"/>
    <property type="match status" value="1"/>
</dbReference>
<evidence type="ECO:0000313" key="10">
    <source>
        <dbReference type="Proteomes" id="UP001150830"/>
    </source>
</evidence>
<dbReference type="EMBL" id="JAPNOA010000025">
    <property type="protein sequence ID" value="MCY0965211.1"/>
    <property type="molecule type" value="Genomic_DNA"/>
</dbReference>
<evidence type="ECO:0000256" key="6">
    <source>
        <dbReference type="ARBA" id="ARBA00022694"/>
    </source>
</evidence>
<dbReference type="InterPro" id="IPR029063">
    <property type="entry name" value="SAM-dependent_MTases_sf"/>
</dbReference>
<proteinExistence type="inferred from homology"/>
<comment type="caution">
    <text evidence="7">Lacks conserved residue(s) required for the propagation of feature annotation.</text>
</comment>
<feature type="binding site" evidence="7">
    <location>
        <position position="114"/>
    </location>
    <ligand>
        <name>S-adenosyl-L-methionine</name>
        <dbReference type="ChEBI" id="CHEBI:59789"/>
    </ligand>
</feature>